<dbReference type="GO" id="GO:0005576">
    <property type="term" value="C:extracellular region"/>
    <property type="evidence" value="ECO:0007669"/>
    <property type="project" value="TreeGrafter"/>
</dbReference>
<keyword evidence="3" id="KW-1185">Reference proteome</keyword>
<dbReference type="AlphaFoldDB" id="A0A8K0NM93"/>
<feature type="chain" id="PRO_5035431801" description="Cell wall galactomannoprotein" evidence="1">
    <location>
        <begin position="19"/>
        <end position="179"/>
    </location>
</feature>
<sequence>MKFASPLLVLTAVSGAYSLVVPRDGKDTIEVLNRVQAAIDGLDDAVQDWTTDPTKTLEASNKLIGRLDNGTASVKAGPSMNLFDAVILLEPMATLKMHAQTLVDDMCAKKQKIESQGLCDAVRSQIDEIDTSSKSLVDATISKIPDYVQAIAKFAAQPIMDSIDMAKQAFSEKNCVHHS</sequence>
<dbReference type="Proteomes" id="UP000811619">
    <property type="component" value="Unassembled WGS sequence"/>
</dbReference>
<name>A0A8K0NM93_9HYPO</name>
<dbReference type="EMBL" id="SRPY01000199">
    <property type="protein sequence ID" value="KAG5927214.1"/>
    <property type="molecule type" value="Genomic_DNA"/>
</dbReference>
<dbReference type="Pfam" id="PF12296">
    <property type="entry name" value="HsbA"/>
    <property type="match status" value="1"/>
</dbReference>
<dbReference type="PANTHER" id="PTHR38123:SF6">
    <property type="entry name" value="CELL WALL SERINE-THREONINE-RICH GALACTOMANNOPROTEIN MP1 (AFU_ORTHOLOGUE AFUA_4G03240)"/>
    <property type="match status" value="1"/>
</dbReference>
<comment type="caution">
    <text evidence="2">The sequence shown here is derived from an EMBL/GenBank/DDBJ whole genome shotgun (WGS) entry which is preliminary data.</text>
</comment>
<feature type="signal peptide" evidence="1">
    <location>
        <begin position="1"/>
        <end position="18"/>
    </location>
</feature>
<dbReference type="Gene3D" id="1.20.1280.140">
    <property type="match status" value="1"/>
</dbReference>
<organism evidence="2 3">
    <name type="scientific">Claviceps africana</name>
    <dbReference type="NCBI Taxonomy" id="83212"/>
    <lineage>
        <taxon>Eukaryota</taxon>
        <taxon>Fungi</taxon>
        <taxon>Dikarya</taxon>
        <taxon>Ascomycota</taxon>
        <taxon>Pezizomycotina</taxon>
        <taxon>Sordariomycetes</taxon>
        <taxon>Hypocreomycetidae</taxon>
        <taxon>Hypocreales</taxon>
        <taxon>Clavicipitaceae</taxon>
        <taxon>Claviceps</taxon>
    </lineage>
</organism>
<dbReference type="OrthoDB" id="2422134at2759"/>
<dbReference type="InterPro" id="IPR021054">
    <property type="entry name" value="Cell_wall_mannoprotein_1"/>
</dbReference>
<gene>
    <name evidence="2" type="ORF">E4U42_002442</name>
</gene>
<accession>A0A8K0NM93</accession>
<protein>
    <recommendedName>
        <fullName evidence="4">Cell wall galactomannoprotein</fullName>
    </recommendedName>
</protein>
<evidence type="ECO:0000256" key="1">
    <source>
        <dbReference type="SAM" id="SignalP"/>
    </source>
</evidence>
<evidence type="ECO:0008006" key="4">
    <source>
        <dbReference type="Google" id="ProtNLM"/>
    </source>
</evidence>
<dbReference type="PANTHER" id="PTHR38123">
    <property type="entry name" value="CELL WALL SERINE-THREONINE-RICH GALACTOMANNOPROTEIN MP1 (AFU_ORTHOLOGUE AFUA_4G03240)"/>
    <property type="match status" value="1"/>
</dbReference>
<reference evidence="2" key="1">
    <citation type="journal article" date="2020" name="bioRxiv">
        <title>Whole genome comparisons of ergot fungi reveals the divergence and evolution of species within the genus Claviceps are the result of varying mechanisms driving genome evolution and host range expansion.</title>
        <authorList>
            <person name="Wyka S.A."/>
            <person name="Mondo S.J."/>
            <person name="Liu M."/>
            <person name="Dettman J."/>
            <person name="Nalam V."/>
            <person name="Broders K.D."/>
        </authorList>
    </citation>
    <scope>NUCLEOTIDE SEQUENCE</scope>
    <source>
        <strain evidence="2">CCC 489</strain>
    </source>
</reference>
<proteinExistence type="predicted"/>
<evidence type="ECO:0000313" key="2">
    <source>
        <dbReference type="EMBL" id="KAG5927214.1"/>
    </source>
</evidence>
<keyword evidence="1" id="KW-0732">Signal</keyword>
<evidence type="ECO:0000313" key="3">
    <source>
        <dbReference type="Proteomes" id="UP000811619"/>
    </source>
</evidence>